<dbReference type="EMBL" id="WTVN01000001">
    <property type="protein sequence ID" value="NMG42329.1"/>
    <property type="molecule type" value="Genomic_DNA"/>
</dbReference>
<comment type="caution">
    <text evidence="2">The sequence shown here is derived from an EMBL/GenBank/DDBJ whole genome shotgun (WGS) entry which is preliminary data.</text>
</comment>
<keyword evidence="1" id="KW-0472">Membrane</keyword>
<feature type="transmembrane region" description="Helical" evidence="1">
    <location>
        <begin position="58"/>
        <end position="75"/>
    </location>
</feature>
<dbReference type="InterPro" id="IPR021676">
    <property type="entry name" value="DUF3262"/>
</dbReference>
<feature type="transmembrane region" description="Helical" evidence="1">
    <location>
        <begin position="15"/>
        <end position="37"/>
    </location>
</feature>
<evidence type="ECO:0000313" key="2">
    <source>
        <dbReference type="EMBL" id="NMG42329.1"/>
    </source>
</evidence>
<evidence type="ECO:0000256" key="1">
    <source>
        <dbReference type="SAM" id="Phobius"/>
    </source>
</evidence>
<accession>A0ABX1PSA7</accession>
<dbReference type="RefSeq" id="WP_169254235.1">
    <property type="nucleotide sequence ID" value="NZ_WTVN01000001.1"/>
</dbReference>
<gene>
    <name evidence="2" type="ORF">GPA22_01075</name>
</gene>
<keyword evidence="3" id="KW-1185">Reference proteome</keyword>
<protein>
    <submittedName>
        <fullName evidence="2">DUF3262 family protein</fullName>
    </submittedName>
</protein>
<keyword evidence="1" id="KW-1133">Transmembrane helix</keyword>
<reference evidence="2 3" key="1">
    <citation type="submission" date="2019-12" db="EMBL/GenBank/DDBJ databases">
        <title>Comparative genomics gives insights into the taxonomy of the Azoarcus-Aromatoleum group and reveals separate origins of nif in the plant-associated Azoarcus and non-plant-associated Aromatoleum sub-groups.</title>
        <authorList>
            <person name="Lafos M."/>
            <person name="Maluk M."/>
            <person name="Batista M."/>
            <person name="Junghare M."/>
            <person name="Carmona M."/>
            <person name="Faoro H."/>
            <person name="Cruz L.M."/>
            <person name="Battistoni F."/>
            <person name="De Souza E."/>
            <person name="Pedrosa F."/>
            <person name="Chen W.-M."/>
            <person name="Poole P.S."/>
            <person name="Dixon R.A."/>
            <person name="James E.K."/>
        </authorList>
    </citation>
    <scope>NUCLEOTIDE SEQUENCE [LARGE SCALE GENOMIC DNA]</scope>
    <source>
        <strain evidence="2 3">Td21</strain>
    </source>
</reference>
<keyword evidence="1" id="KW-0812">Transmembrane</keyword>
<proteinExistence type="predicted"/>
<dbReference type="Pfam" id="PF11660">
    <property type="entry name" value="DUF3262"/>
    <property type="match status" value="1"/>
</dbReference>
<sequence>MTSDQVQAFSNSAGVAPAAIAIVVAMIVAAVGVLWAADMVRRLGIEGLHDPRRLPMLFLYKLRVLIIVLLLIYLLT</sequence>
<organism evidence="2 3">
    <name type="scientific">Aromatoleum toluvorans</name>
    <dbReference type="NCBI Taxonomy" id="92002"/>
    <lineage>
        <taxon>Bacteria</taxon>
        <taxon>Pseudomonadati</taxon>
        <taxon>Pseudomonadota</taxon>
        <taxon>Betaproteobacteria</taxon>
        <taxon>Rhodocyclales</taxon>
        <taxon>Rhodocyclaceae</taxon>
        <taxon>Aromatoleum</taxon>
    </lineage>
</organism>
<evidence type="ECO:0000313" key="3">
    <source>
        <dbReference type="Proteomes" id="UP000623795"/>
    </source>
</evidence>
<dbReference type="Proteomes" id="UP000623795">
    <property type="component" value="Unassembled WGS sequence"/>
</dbReference>
<name>A0ABX1PSA7_9RHOO</name>